<evidence type="ECO:0000259" key="1">
    <source>
        <dbReference type="Pfam" id="PF01814"/>
    </source>
</evidence>
<comment type="caution">
    <text evidence="2">The sequence shown here is derived from an EMBL/GenBank/DDBJ whole genome shotgun (WGS) entry which is preliminary data.</text>
</comment>
<protein>
    <recommendedName>
        <fullName evidence="1">Hemerythrin-like domain-containing protein</fullName>
    </recommendedName>
</protein>
<dbReference type="Proteomes" id="UP000462055">
    <property type="component" value="Unassembled WGS sequence"/>
</dbReference>
<dbReference type="Pfam" id="PF01814">
    <property type="entry name" value="Hemerythrin"/>
    <property type="match status" value="1"/>
</dbReference>
<dbReference type="InterPro" id="IPR012312">
    <property type="entry name" value="Hemerythrin-like"/>
</dbReference>
<dbReference type="RefSeq" id="WP_151600522.1">
    <property type="nucleotide sequence ID" value="NZ_WBMS02000087.1"/>
</dbReference>
<dbReference type="AlphaFoldDB" id="A0A6I4MPE5"/>
<accession>A0A6I4MPE5</accession>
<dbReference type="Gene3D" id="1.20.120.520">
    <property type="entry name" value="nmb1532 protein domain like"/>
    <property type="match status" value="1"/>
</dbReference>
<proteinExistence type="predicted"/>
<dbReference type="EMBL" id="WBMS02000087">
    <property type="protein sequence ID" value="MWA07603.1"/>
    <property type="molecule type" value="Genomic_DNA"/>
</dbReference>
<keyword evidence="3" id="KW-1185">Reference proteome</keyword>
<sequence>MTTTRHNSTRAFPGLAPVIGRLRREHTEVTGARRELQALVDDLDSADPARVRAELDRITAELDAHFAYEEQQLGAVLNAVGPLWRTGPRSA</sequence>
<gene>
    <name evidence="2" type="ORF">F8568_046305</name>
</gene>
<organism evidence="2 3">
    <name type="scientific">Actinomadura physcomitrii</name>
    <dbReference type="NCBI Taxonomy" id="2650748"/>
    <lineage>
        <taxon>Bacteria</taxon>
        <taxon>Bacillati</taxon>
        <taxon>Actinomycetota</taxon>
        <taxon>Actinomycetes</taxon>
        <taxon>Streptosporangiales</taxon>
        <taxon>Thermomonosporaceae</taxon>
        <taxon>Actinomadura</taxon>
    </lineage>
</organism>
<feature type="domain" description="Hemerythrin-like" evidence="1">
    <location>
        <begin position="19"/>
        <end position="73"/>
    </location>
</feature>
<name>A0A6I4MPE5_9ACTN</name>
<evidence type="ECO:0000313" key="2">
    <source>
        <dbReference type="EMBL" id="MWA07603.1"/>
    </source>
</evidence>
<reference evidence="2" key="1">
    <citation type="submission" date="2019-12" db="EMBL/GenBank/DDBJ databases">
        <title>Actinomadura physcomitrii sp. nov., a novel actinomycete isolated from moss [Physcomitrium sphaericum (Ludw) Fuernr].</title>
        <authorList>
            <person name="Zhuang X."/>
        </authorList>
    </citation>
    <scope>NUCLEOTIDE SEQUENCE [LARGE SCALE GENOMIC DNA]</scope>
    <source>
        <strain evidence="2">LD22</strain>
    </source>
</reference>
<evidence type="ECO:0000313" key="3">
    <source>
        <dbReference type="Proteomes" id="UP000462055"/>
    </source>
</evidence>